<sequence>MPYSVVNSHPECEGYAVVKTDTNELMGCHKTQSQAEDQLAAINISEYGENRSESVEQVEEKTRFNTALQILKDLKKEI</sequence>
<accession>A0A6J5MV66</accession>
<organism evidence="1">
    <name type="scientific">uncultured Caudovirales phage</name>
    <dbReference type="NCBI Taxonomy" id="2100421"/>
    <lineage>
        <taxon>Viruses</taxon>
        <taxon>Duplodnaviria</taxon>
        <taxon>Heunggongvirae</taxon>
        <taxon>Uroviricota</taxon>
        <taxon>Caudoviricetes</taxon>
        <taxon>Peduoviridae</taxon>
        <taxon>Maltschvirus</taxon>
        <taxon>Maltschvirus maltsch</taxon>
    </lineage>
</organism>
<gene>
    <name evidence="1" type="ORF">UFOVP432_35</name>
</gene>
<protein>
    <submittedName>
        <fullName evidence="1">Uncharacterized protein</fullName>
    </submittedName>
</protein>
<proteinExistence type="predicted"/>
<evidence type="ECO:0000313" key="1">
    <source>
        <dbReference type="EMBL" id="CAB4147529.1"/>
    </source>
</evidence>
<dbReference type="EMBL" id="LR796487">
    <property type="protein sequence ID" value="CAB4147529.1"/>
    <property type="molecule type" value="Genomic_DNA"/>
</dbReference>
<reference evidence="1" key="1">
    <citation type="submission" date="2020-04" db="EMBL/GenBank/DDBJ databases">
        <authorList>
            <person name="Chiriac C."/>
            <person name="Salcher M."/>
            <person name="Ghai R."/>
            <person name="Kavagutti S V."/>
        </authorList>
    </citation>
    <scope>NUCLEOTIDE SEQUENCE</scope>
</reference>
<name>A0A6J5MV66_9CAUD</name>